<keyword evidence="1" id="KW-0808">Transferase</keyword>
<gene>
    <name evidence="1" type="ORF">LCMAC101_00010</name>
</gene>
<reference evidence="1" key="1">
    <citation type="journal article" date="2019" name="MBio">
        <title>Virus Genomes from Deep Sea Sediments Expand the Ocean Megavirome and Support Independent Origins of Viral Gigantism.</title>
        <authorList>
            <person name="Backstrom D."/>
            <person name="Yutin N."/>
            <person name="Jorgensen S.L."/>
            <person name="Dharamshi J."/>
            <person name="Homa F."/>
            <person name="Zaremba-Niedwiedzka K."/>
            <person name="Spang A."/>
            <person name="Wolf Y.I."/>
            <person name="Koonin E.V."/>
            <person name="Ettema T.J."/>
        </authorList>
    </citation>
    <scope>NUCLEOTIDE SEQUENCE</scope>
</reference>
<proteinExistence type="predicted"/>
<keyword evidence="1" id="KW-0436">Ligase</keyword>
<sequence length="289" mass="34120">MDGRRSRWSGPMFGDIFDSFWEDPKTLGDGLDGKACYIFLISHPDNRLVCKISTSKIMVLGYSTGNCLYSLINPDVNMDPIEYLKEQACLSSNIEKRECFHVKTLDELKEKTKQLSWEDCTGLLLTYWDDKTPRLRCYKIVPDEYTERRDLRGSEPNFRLRYLQLRDEAQDDDFRNLFPEKKEFFDQIEKDLTIDLPRYLKQLYYERYSRKQFTRLPPEEHYILEKTKGGYVSGKSILDNLRLTLNGCNPRQLNALIKYMYASRKVDAKNEKLREENLDSATDCQNDKV</sequence>
<evidence type="ECO:0000313" key="1">
    <source>
        <dbReference type="EMBL" id="QBK85414.1"/>
    </source>
</evidence>
<protein>
    <submittedName>
        <fullName evidence="1">RNA ligase with polynucleotide kinase domain</fullName>
    </submittedName>
</protein>
<keyword evidence="1" id="KW-0418">Kinase</keyword>
<dbReference type="EMBL" id="MK500327">
    <property type="protein sequence ID" value="QBK85414.1"/>
    <property type="molecule type" value="Genomic_DNA"/>
</dbReference>
<dbReference type="GO" id="GO:0016874">
    <property type="term" value="F:ligase activity"/>
    <property type="evidence" value="ECO:0007669"/>
    <property type="project" value="UniProtKB-KW"/>
</dbReference>
<name>A0A481YSH4_9VIRU</name>
<dbReference type="GO" id="GO:0016301">
    <property type="term" value="F:kinase activity"/>
    <property type="evidence" value="ECO:0007669"/>
    <property type="project" value="UniProtKB-KW"/>
</dbReference>
<organism evidence="1">
    <name type="scientific">Marseillevirus LCMAC101</name>
    <dbReference type="NCBI Taxonomy" id="2506602"/>
    <lineage>
        <taxon>Viruses</taxon>
        <taxon>Varidnaviria</taxon>
        <taxon>Bamfordvirae</taxon>
        <taxon>Nucleocytoviricota</taxon>
        <taxon>Megaviricetes</taxon>
        <taxon>Pimascovirales</taxon>
        <taxon>Pimascovirales incertae sedis</taxon>
        <taxon>Marseilleviridae</taxon>
    </lineage>
</organism>
<accession>A0A481YSH4</accession>